<dbReference type="GO" id="GO:0005737">
    <property type="term" value="C:cytoplasm"/>
    <property type="evidence" value="ECO:0007669"/>
    <property type="project" value="TreeGrafter"/>
</dbReference>
<evidence type="ECO:0000256" key="4">
    <source>
        <dbReference type="ARBA" id="ARBA00023134"/>
    </source>
</evidence>
<evidence type="ECO:0000259" key="9">
    <source>
        <dbReference type="Pfam" id="PF02492"/>
    </source>
</evidence>
<keyword evidence="3" id="KW-0862">Zinc</keyword>
<organism evidence="11 12">
    <name type="scientific">Gossypium australe</name>
    <dbReference type="NCBI Taxonomy" id="47621"/>
    <lineage>
        <taxon>Eukaryota</taxon>
        <taxon>Viridiplantae</taxon>
        <taxon>Streptophyta</taxon>
        <taxon>Embryophyta</taxon>
        <taxon>Tracheophyta</taxon>
        <taxon>Spermatophyta</taxon>
        <taxon>Magnoliopsida</taxon>
        <taxon>eudicotyledons</taxon>
        <taxon>Gunneridae</taxon>
        <taxon>Pentapetalae</taxon>
        <taxon>rosids</taxon>
        <taxon>malvids</taxon>
        <taxon>Malvales</taxon>
        <taxon>Malvaceae</taxon>
        <taxon>Malvoideae</taxon>
        <taxon>Gossypium</taxon>
    </lineage>
</organism>
<dbReference type="OrthoDB" id="258627at2759"/>
<protein>
    <submittedName>
        <fullName evidence="11">COBW domain-containing protein 1</fullName>
    </submittedName>
</protein>
<evidence type="ECO:0000256" key="1">
    <source>
        <dbReference type="ARBA" id="ARBA00022741"/>
    </source>
</evidence>
<dbReference type="EMBL" id="SMMG02000001">
    <property type="protein sequence ID" value="KAA3488205.1"/>
    <property type="molecule type" value="Genomic_DNA"/>
</dbReference>
<keyword evidence="12" id="KW-1185">Reference proteome</keyword>
<gene>
    <name evidence="11" type="ORF">EPI10_031977</name>
</gene>
<evidence type="ECO:0000256" key="7">
    <source>
        <dbReference type="ARBA" id="ARBA00049117"/>
    </source>
</evidence>
<comment type="catalytic activity">
    <reaction evidence="7">
        <text>GTP + H2O = GDP + phosphate + H(+)</text>
        <dbReference type="Rhea" id="RHEA:19669"/>
        <dbReference type="ChEBI" id="CHEBI:15377"/>
        <dbReference type="ChEBI" id="CHEBI:15378"/>
        <dbReference type="ChEBI" id="CHEBI:37565"/>
        <dbReference type="ChEBI" id="CHEBI:43474"/>
        <dbReference type="ChEBI" id="CHEBI:58189"/>
    </reaction>
    <physiologicalReaction direction="left-to-right" evidence="7">
        <dbReference type="Rhea" id="RHEA:19670"/>
    </physiologicalReaction>
</comment>
<dbReference type="Gene3D" id="3.40.50.300">
    <property type="entry name" value="P-loop containing nucleotide triphosphate hydrolases"/>
    <property type="match status" value="1"/>
</dbReference>
<evidence type="ECO:0000256" key="3">
    <source>
        <dbReference type="ARBA" id="ARBA00022833"/>
    </source>
</evidence>
<dbReference type="Gene3D" id="3.30.1220.10">
    <property type="entry name" value="CobW-like, C-terminal domain"/>
    <property type="match status" value="1"/>
</dbReference>
<dbReference type="PANTHER" id="PTHR13748">
    <property type="entry name" value="COBW-RELATED"/>
    <property type="match status" value="1"/>
</dbReference>
<dbReference type="PANTHER" id="PTHR13748:SF31">
    <property type="entry name" value="ZINC-REGULATED GTPASE METALLOPROTEIN ACTIVATOR 1A-RELATED"/>
    <property type="match status" value="1"/>
</dbReference>
<evidence type="ECO:0000256" key="8">
    <source>
        <dbReference type="SAM" id="MobiDB-lite"/>
    </source>
</evidence>
<keyword evidence="1" id="KW-0547">Nucleotide-binding</keyword>
<dbReference type="InterPro" id="IPR036627">
    <property type="entry name" value="CobW-likC_sf"/>
</dbReference>
<evidence type="ECO:0000313" key="12">
    <source>
        <dbReference type="Proteomes" id="UP000325315"/>
    </source>
</evidence>
<dbReference type="SUPFAM" id="SSF52540">
    <property type="entry name" value="P-loop containing nucleoside triphosphate hydrolases"/>
    <property type="match status" value="1"/>
</dbReference>
<dbReference type="SUPFAM" id="SSF90002">
    <property type="entry name" value="Hypothetical protein YjiA, C-terminal domain"/>
    <property type="match status" value="1"/>
</dbReference>
<dbReference type="AlphaFoldDB" id="A0A5B6X5C8"/>
<keyword evidence="4" id="KW-0342">GTP-binding</keyword>
<keyword evidence="5" id="KW-0143">Chaperone</keyword>
<evidence type="ECO:0000256" key="2">
    <source>
        <dbReference type="ARBA" id="ARBA00022801"/>
    </source>
</evidence>
<evidence type="ECO:0000313" key="11">
    <source>
        <dbReference type="EMBL" id="KAA3488205.1"/>
    </source>
</evidence>
<feature type="domain" description="CobW C-terminal" evidence="10">
    <location>
        <begin position="321"/>
        <end position="384"/>
    </location>
</feature>
<dbReference type="InterPro" id="IPR027417">
    <property type="entry name" value="P-loop_NTPase"/>
</dbReference>
<feature type="region of interest" description="Disordered" evidence="8">
    <location>
        <begin position="1"/>
        <end position="31"/>
    </location>
</feature>
<dbReference type="GO" id="GO:0005525">
    <property type="term" value="F:GTP binding"/>
    <property type="evidence" value="ECO:0007669"/>
    <property type="project" value="UniProtKB-KW"/>
</dbReference>
<dbReference type="Pfam" id="PF02492">
    <property type="entry name" value="cobW"/>
    <property type="match status" value="1"/>
</dbReference>
<comment type="caution">
    <text evidence="11">The sequence shown here is derived from an EMBL/GenBank/DDBJ whole genome shotgun (WGS) entry which is preliminary data.</text>
</comment>
<evidence type="ECO:0000256" key="6">
    <source>
        <dbReference type="ARBA" id="ARBA00034320"/>
    </source>
</evidence>
<evidence type="ECO:0000259" key="10">
    <source>
        <dbReference type="Pfam" id="PF07683"/>
    </source>
</evidence>
<dbReference type="InterPro" id="IPR011629">
    <property type="entry name" value="CobW-like_C"/>
</dbReference>
<name>A0A5B6X5C8_9ROSI</name>
<dbReference type="CDD" id="cd03112">
    <property type="entry name" value="CobW-like"/>
    <property type="match status" value="1"/>
</dbReference>
<sequence length="387" mass="43455">MADDQEEPPLAIRIDQTVEKPSQSDQEKPQNDYVSVGVTVITGYLGAGKSTLVNYILNAQHGKRIAVILNEFGEEIGVERAMINEGESGALVEEWVELANGCVCCTVKHSLVQALEQLVQMKKKLDHILLETTGLANPAPLASVLWLDDQLESSVKLDSIVTVVDAKNLRFQLNRHRDSSSFPEAFLQIAFADVVIINKVDLVSQEQSEGALEELENEIHSINSLANIIRSIRCQVDLSQILNRQAYDATHATHLEALLEESKSLSSGDLHDSGVCTLCINQTEAVDLHKVASGHNLLDSFTYKLILYCIGFIKYVSQVRLWIEEILWDKKYGMDVYRCKGVLRVGNSDQLHTLQAVREIYEIIPTRQWRNEEKQINRIVFIGNVLY</sequence>
<keyword evidence="2" id="KW-0378">Hydrolase</keyword>
<proteinExistence type="inferred from homology"/>
<comment type="similarity">
    <text evidence="6">Belongs to the SIMIBI class G3E GTPase family. ZNG1 subfamily.</text>
</comment>
<dbReference type="InterPro" id="IPR051316">
    <property type="entry name" value="Zinc-reg_GTPase_activator"/>
</dbReference>
<reference evidence="12" key="1">
    <citation type="journal article" date="2019" name="Plant Biotechnol. J.">
        <title>Genome sequencing of the Australian wild diploid species Gossypium australe highlights disease resistance and delayed gland morphogenesis.</title>
        <authorList>
            <person name="Cai Y."/>
            <person name="Cai X."/>
            <person name="Wang Q."/>
            <person name="Wang P."/>
            <person name="Zhang Y."/>
            <person name="Cai C."/>
            <person name="Xu Y."/>
            <person name="Wang K."/>
            <person name="Zhou Z."/>
            <person name="Wang C."/>
            <person name="Geng S."/>
            <person name="Li B."/>
            <person name="Dong Q."/>
            <person name="Hou Y."/>
            <person name="Wang H."/>
            <person name="Ai P."/>
            <person name="Liu Z."/>
            <person name="Yi F."/>
            <person name="Sun M."/>
            <person name="An G."/>
            <person name="Cheng J."/>
            <person name="Zhang Y."/>
            <person name="Shi Q."/>
            <person name="Xie Y."/>
            <person name="Shi X."/>
            <person name="Chang Y."/>
            <person name="Huang F."/>
            <person name="Chen Y."/>
            <person name="Hong S."/>
            <person name="Mi L."/>
            <person name="Sun Q."/>
            <person name="Zhang L."/>
            <person name="Zhou B."/>
            <person name="Peng R."/>
            <person name="Zhang X."/>
            <person name="Liu F."/>
        </authorList>
    </citation>
    <scope>NUCLEOTIDE SEQUENCE [LARGE SCALE GENOMIC DNA]</scope>
    <source>
        <strain evidence="12">cv. PA1801</strain>
    </source>
</reference>
<evidence type="ECO:0000256" key="5">
    <source>
        <dbReference type="ARBA" id="ARBA00023186"/>
    </source>
</evidence>
<dbReference type="Proteomes" id="UP000325315">
    <property type="component" value="Unassembled WGS sequence"/>
</dbReference>
<feature type="domain" description="CobW/HypB/UreG nucleotide-binding" evidence="9">
    <location>
        <begin position="38"/>
        <end position="229"/>
    </location>
</feature>
<dbReference type="InterPro" id="IPR003495">
    <property type="entry name" value="CobW/HypB/UreG_nucleotide-bd"/>
</dbReference>
<dbReference type="GO" id="GO:0016787">
    <property type="term" value="F:hydrolase activity"/>
    <property type="evidence" value="ECO:0007669"/>
    <property type="project" value="UniProtKB-KW"/>
</dbReference>
<accession>A0A5B6X5C8</accession>
<dbReference type="Pfam" id="PF07683">
    <property type="entry name" value="CobW_C"/>
    <property type="match status" value="1"/>
</dbReference>